<protein>
    <submittedName>
        <fullName evidence="7">Putative Mov34/MPN/PAD-1</fullName>
    </submittedName>
</protein>
<dbReference type="InterPro" id="IPR028090">
    <property type="entry name" value="JAB_dom_prok"/>
</dbReference>
<dbReference type="FunFam" id="3.40.140.10:FF:000085">
    <property type="entry name" value="Mov34/MPN/PAD-1 family protein"/>
    <property type="match status" value="1"/>
</dbReference>
<dbReference type="SUPFAM" id="SSF102712">
    <property type="entry name" value="JAB1/MPN domain"/>
    <property type="match status" value="1"/>
</dbReference>
<keyword evidence="2" id="KW-0479">Metal-binding</keyword>
<evidence type="ECO:0000256" key="5">
    <source>
        <dbReference type="ARBA" id="ARBA00023049"/>
    </source>
</evidence>
<dbReference type="GO" id="GO:0006508">
    <property type="term" value="P:proteolysis"/>
    <property type="evidence" value="ECO:0007669"/>
    <property type="project" value="UniProtKB-KW"/>
</dbReference>
<evidence type="ECO:0000256" key="4">
    <source>
        <dbReference type="ARBA" id="ARBA00022833"/>
    </source>
</evidence>
<keyword evidence="5" id="KW-0482">Metalloprotease</keyword>
<proteinExistence type="predicted"/>
<dbReference type="InterPro" id="IPR051929">
    <property type="entry name" value="VirAsm_ModProt"/>
</dbReference>
<accession>A0A0H4T8A5</accession>
<evidence type="ECO:0000256" key="1">
    <source>
        <dbReference type="ARBA" id="ARBA00022670"/>
    </source>
</evidence>
<evidence type="ECO:0000256" key="2">
    <source>
        <dbReference type="ARBA" id="ARBA00022723"/>
    </source>
</evidence>
<keyword evidence="4" id="KW-0862">Zinc</keyword>
<reference evidence="7" key="1">
    <citation type="journal article" date="2015" name="ISME J.">
        <title>Aquifer environment selects for microbial species cohorts in sediment and groundwater.</title>
        <authorList>
            <person name="Hug L.A."/>
            <person name="Thomas B.C."/>
            <person name="Brown C.T."/>
            <person name="Frischkorn K.R."/>
            <person name="Williams K.H."/>
            <person name="Tringe S.G."/>
            <person name="Banfield J.F."/>
        </authorList>
    </citation>
    <scope>NUCLEOTIDE SEQUENCE</scope>
</reference>
<keyword evidence="1" id="KW-0645">Protease</keyword>
<dbReference type="AlphaFoldDB" id="A0A0H4T8A5"/>
<organism evidence="7">
    <name type="scientific">uncultured delta proteobacterium Rifle_16ft_4_minimus_37851</name>
    <dbReference type="NCBI Taxonomy" id="1665181"/>
    <lineage>
        <taxon>Bacteria</taxon>
        <taxon>Deltaproteobacteria</taxon>
        <taxon>environmental samples</taxon>
    </lineage>
</organism>
<name>A0A0H4T8A5_9DELT</name>
<feature type="domain" description="MPN" evidence="6">
    <location>
        <begin position="2"/>
        <end position="131"/>
    </location>
</feature>
<dbReference type="Gene3D" id="3.40.140.10">
    <property type="entry name" value="Cytidine Deaminase, domain 2"/>
    <property type="match status" value="1"/>
</dbReference>
<evidence type="ECO:0000256" key="3">
    <source>
        <dbReference type="ARBA" id="ARBA00022801"/>
    </source>
</evidence>
<dbReference type="SMART" id="SM00232">
    <property type="entry name" value="JAB_MPN"/>
    <property type="match status" value="1"/>
</dbReference>
<dbReference type="PROSITE" id="PS50249">
    <property type="entry name" value="MPN"/>
    <property type="match status" value="1"/>
</dbReference>
<dbReference type="PANTHER" id="PTHR34858">
    <property type="entry name" value="CYSO-CYSTEINE PEPTIDASE"/>
    <property type="match status" value="1"/>
</dbReference>
<dbReference type="InterPro" id="IPR037518">
    <property type="entry name" value="MPN"/>
</dbReference>
<dbReference type="GO" id="GO:0008270">
    <property type="term" value="F:zinc ion binding"/>
    <property type="evidence" value="ECO:0007669"/>
    <property type="project" value="TreeGrafter"/>
</dbReference>
<dbReference type="GO" id="GO:0008235">
    <property type="term" value="F:metalloexopeptidase activity"/>
    <property type="evidence" value="ECO:0007669"/>
    <property type="project" value="TreeGrafter"/>
</dbReference>
<dbReference type="Pfam" id="PF14464">
    <property type="entry name" value="Prok-JAB"/>
    <property type="match status" value="1"/>
</dbReference>
<dbReference type="InterPro" id="IPR000555">
    <property type="entry name" value="JAMM/MPN+_dom"/>
</dbReference>
<dbReference type="CDD" id="cd08070">
    <property type="entry name" value="MPN_like"/>
    <property type="match status" value="1"/>
</dbReference>
<evidence type="ECO:0000313" key="7">
    <source>
        <dbReference type="EMBL" id="AKQ02970.1"/>
    </source>
</evidence>
<sequence length="139" mass="15869">MVEIKQGILQKILDHAKASYPHECCGILLGHLTPPKRITDAVKAENTNKERAVDRYEMNPDELLKIEREARQAGLEVVGVYHSHPDHPSRPSEFDRQRGWPEYSYIIAAVKGGTETEAKSWTFIEEDEPFGEEELKVVK</sequence>
<dbReference type="EMBL" id="KT007006">
    <property type="protein sequence ID" value="AKQ02970.1"/>
    <property type="molecule type" value="Genomic_DNA"/>
</dbReference>
<dbReference type="PANTHER" id="PTHR34858:SF1">
    <property type="entry name" value="CYSO-CYSTEINE PEPTIDASE"/>
    <property type="match status" value="1"/>
</dbReference>
<keyword evidence="3" id="KW-0378">Hydrolase</keyword>
<evidence type="ECO:0000259" key="6">
    <source>
        <dbReference type="PROSITE" id="PS50249"/>
    </source>
</evidence>